<organism evidence="3 4">
    <name type="scientific">Kribbella caucasensis</name>
    <dbReference type="NCBI Taxonomy" id="2512215"/>
    <lineage>
        <taxon>Bacteria</taxon>
        <taxon>Bacillati</taxon>
        <taxon>Actinomycetota</taxon>
        <taxon>Actinomycetes</taxon>
        <taxon>Propionibacteriales</taxon>
        <taxon>Kribbellaceae</taxon>
        <taxon>Kribbella</taxon>
    </lineage>
</organism>
<dbReference type="InterPro" id="IPR020904">
    <property type="entry name" value="Sc_DH/Rdtase_CS"/>
</dbReference>
<keyword evidence="4" id="KW-1185">Reference proteome</keyword>
<dbReference type="GO" id="GO:0016491">
    <property type="term" value="F:oxidoreductase activity"/>
    <property type="evidence" value="ECO:0007669"/>
    <property type="project" value="UniProtKB-KW"/>
</dbReference>
<comment type="caution">
    <text evidence="3">The sequence shown here is derived from an EMBL/GenBank/DDBJ whole genome shotgun (WGS) entry which is preliminary data.</text>
</comment>
<evidence type="ECO:0000256" key="2">
    <source>
        <dbReference type="ARBA" id="ARBA00023002"/>
    </source>
</evidence>
<name>A0A4R6J4V0_9ACTN</name>
<accession>A0A4R6J4V0</accession>
<evidence type="ECO:0000256" key="1">
    <source>
        <dbReference type="ARBA" id="ARBA00006484"/>
    </source>
</evidence>
<gene>
    <name evidence="3" type="ORF">EV643_14226</name>
</gene>
<dbReference type="PROSITE" id="PS00061">
    <property type="entry name" value="ADH_SHORT"/>
    <property type="match status" value="1"/>
</dbReference>
<dbReference type="PRINTS" id="PR00080">
    <property type="entry name" value="SDRFAMILY"/>
</dbReference>
<reference evidence="3 4" key="1">
    <citation type="submission" date="2019-03" db="EMBL/GenBank/DDBJ databases">
        <title>Genomic Encyclopedia of Type Strains, Phase III (KMG-III): the genomes of soil and plant-associated and newly described type strains.</title>
        <authorList>
            <person name="Whitman W."/>
        </authorList>
    </citation>
    <scope>NUCLEOTIDE SEQUENCE [LARGE SCALE GENOMIC DNA]</scope>
    <source>
        <strain evidence="3 4">VKM Ac-2527</strain>
    </source>
</reference>
<keyword evidence="2" id="KW-0560">Oxidoreductase</keyword>
<dbReference type="PRINTS" id="PR00081">
    <property type="entry name" value="GDHRDH"/>
</dbReference>
<dbReference type="EMBL" id="SNWQ01000042">
    <property type="protein sequence ID" value="TDO30017.1"/>
    <property type="molecule type" value="Genomic_DNA"/>
</dbReference>
<sequence length="330" mass="34581">MGWFGPRPAESAVTLSTGGSAPVRFDARWVLKVAGSKRASAVGVVSEWKVAPMSTRDYGKLFHLDGRHAVVVGAGSGIGRESALALAAQGARVTCADRDLAAAEETARIGNDDRHVSTDQGDEVSSPDHRARLAAYELDVLDAAQVERAAGDLGDVDVLVFTAATNVRKRILDYTGEEFDRVVALNLRASFDLIRAFGNGMAQRGRGSIIGFSSIRATTVEPGQSVYAATKAGLVQLLRTAAAELGPNGVRVNAIAPGVVETPLTAQIKANPDWYAAYAAKSALNRWATPDELAGAVVYLASDAATFVTGSVLAVDGGWTAIDGRYDPPN</sequence>
<protein>
    <submittedName>
        <fullName evidence="3">NAD(P)-dependent dehydrogenase (Short-subunit alcohol dehydrogenase family)</fullName>
    </submittedName>
</protein>
<evidence type="ECO:0000313" key="4">
    <source>
        <dbReference type="Proteomes" id="UP000295388"/>
    </source>
</evidence>
<comment type="similarity">
    <text evidence="1">Belongs to the short-chain dehydrogenases/reductases (SDR) family.</text>
</comment>
<dbReference type="Proteomes" id="UP000295388">
    <property type="component" value="Unassembled WGS sequence"/>
</dbReference>
<evidence type="ECO:0000313" key="3">
    <source>
        <dbReference type="EMBL" id="TDO30017.1"/>
    </source>
</evidence>
<dbReference type="CDD" id="cd05233">
    <property type="entry name" value="SDR_c"/>
    <property type="match status" value="1"/>
</dbReference>
<dbReference type="PANTHER" id="PTHR43477">
    <property type="entry name" value="DIHYDROANTICAPSIN 7-DEHYDROGENASE"/>
    <property type="match status" value="1"/>
</dbReference>
<dbReference type="InterPro" id="IPR002347">
    <property type="entry name" value="SDR_fam"/>
</dbReference>
<proteinExistence type="inferred from homology"/>
<dbReference type="Gene3D" id="3.40.50.720">
    <property type="entry name" value="NAD(P)-binding Rossmann-like Domain"/>
    <property type="match status" value="1"/>
</dbReference>
<dbReference type="AlphaFoldDB" id="A0A4R6J4V0"/>
<dbReference type="InterPro" id="IPR036291">
    <property type="entry name" value="NAD(P)-bd_dom_sf"/>
</dbReference>
<dbReference type="FunFam" id="3.40.50.720:FF:000084">
    <property type="entry name" value="Short-chain dehydrogenase reductase"/>
    <property type="match status" value="1"/>
</dbReference>
<dbReference type="InterPro" id="IPR051122">
    <property type="entry name" value="SDR_DHRS6-like"/>
</dbReference>
<dbReference type="PANTHER" id="PTHR43477:SF1">
    <property type="entry name" value="DIHYDROANTICAPSIN 7-DEHYDROGENASE"/>
    <property type="match status" value="1"/>
</dbReference>
<dbReference type="SUPFAM" id="SSF51735">
    <property type="entry name" value="NAD(P)-binding Rossmann-fold domains"/>
    <property type="match status" value="1"/>
</dbReference>
<dbReference type="Pfam" id="PF13561">
    <property type="entry name" value="adh_short_C2"/>
    <property type="match status" value="1"/>
</dbReference>